<dbReference type="Pfam" id="PF00440">
    <property type="entry name" value="TetR_N"/>
    <property type="match status" value="1"/>
</dbReference>
<evidence type="ECO:0000256" key="4">
    <source>
        <dbReference type="PROSITE-ProRule" id="PRU00335"/>
    </source>
</evidence>
<evidence type="ECO:0000256" key="2">
    <source>
        <dbReference type="ARBA" id="ARBA00023125"/>
    </source>
</evidence>
<dbReference type="InterPro" id="IPR049445">
    <property type="entry name" value="TetR_SbtR-like_C"/>
</dbReference>
<organism evidence="6 7">
    <name type="scientific">Nocardioides terrae</name>
    <dbReference type="NCBI Taxonomy" id="574651"/>
    <lineage>
        <taxon>Bacteria</taxon>
        <taxon>Bacillati</taxon>
        <taxon>Actinomycetota</taxon>
        <taxon>Actinomycetes</taxon>
        <taxon>Propionibacteriales</taxon>
        <taxon>Nocardioidaceae</taxon>
        <taxon>Nocardioides</taxon>
    </lineage>
</organism>
<dbReference type="GO" id="GO:0000976">
    <property type="term" value="F:transcription cis-regulatory region binding"/>
    <property type="evidence" value="ECO:0007669"/>
    <property type="project" value="TreeGrafter"/>
</dbReference>
<accession>A0A1I1EV35</accession>
<keyword evidence="1" id="KW-0805">Transcription regulation</keyword>
<dbReference type="PRINTS" id="PR00455">
    <property type="entry name" value="HTHTETR"/>
</dbReference>
<dbReference type="Proteomes" id="UP000198832">
    <property type="component" value="Unassembled WGS sequence"/>
</dbReference>
<dbReference type="PANTHER" id="PTHR30055">
    <property type="entry name" value="HTH-TYPE TRANSCRIPTIONAL REGULATOR RUTR"/>
    <property type="match status" value="1"/>
</dbReference>
<dbReference type="PANTHER" id="PTHR30055:SF234">
    <property type="entry name" value="HTH-TYPE TRANSCRIPTIONAL REGULATOR BETI"/>
    <property type="match status" value="1"/>
</dbReference>
<evidence type="ECO:0000256" key="3">
    <source>
        <dbReference type="ARBA" id="ARBA00023163"/>
    </source>
</evidence>
<proteinExistence type="predicted"/>
<dbReference type="RefSeq" id="WP_091120346.1">
    <property type="nucleotide sequence ID" value="NZ_FOLB01000002.1"/>
</dbReference>
<dbReference type="Gene3D" id="1.10.357.10">
    <property type="entry name" value="Tetracycline Repressor, domain 2"/>
    <property type="match status" value="1"/>
</dbReference>
<sequence>MRADAKRNFDRIVEVAGATFRSKGYDAPLDDIAKQAGVGPGTLYRHFPTREALIDAVMQNWIASVNESAEKALAHEGDARDRLMAWFEEYAARLTVHKGVAAKITAALGDATSPMANKCQTYSTANAKVIDSLRSEGAVRPNVEALEVLRLIGGIASVADQGNLPPEAVRPMLEVVADGVLR</sequence>
<evidence type="ECO:0000313" key="7">
    <source>
        <dbReference type="Proteomes" id="UP000198832"/>
    </source>
</evidence>
<feature type="domain" description="HTH tetR-type" evidence="5">
    <location>
        <begin position="6"/>
        <end position="65"/>
    </location>
</feature>
<dbReference type="GO" id="GO:0003700">
    <property type="term" value="F:DNA-binding transcription factor activity"/>
    <property type="evidence" value="ECO:0007669"/>
    <property type="project" value="TreeGrafter"/>
</dbReference>
<dbReference type="PROSITE" id="PS50977">
    <property type="entry name" value="HTH_TETR_2"/>
    <property type="match status" value="1"/>
</dbReference>
<dbReference type="AlphaFoldDB" id="A0A1I1EV35"/>
<name>A0A1I1EV35_9ACTN</name>
<gene>
    <name evidence="6" type="ORF">SAMN04487968_102166</name>
</gene>
<feature type="DNA-binding region" description="H-T-H motif" evidence="4">
    <location>
        <begin position="28"/>
        <end position="47"/>
    </location>
</feature>
<dbReference type="OrthoDB" id="3382616at2"/>
<dbReference type="InterPro" id="IPR009057">
    <property type="entry name" value="Homeodomain-like_sf"/>
</dbReference>
<reference evidence="6 7" key="1">
    <citation type="submission" date="2016-10" db="EMBL/GenBank/DDBJ databases">
        <authorList>
            <person name="de Groot N.N."/>
        </authorList>
    </citation>
    <scope>NUCLEOTIDE SEQUENCE [LARGE SCALE GENOMIC DNA]</scope>
    <source>
        <strain evidence="6 7">CGMCC 1.7056</strain>
    </source>
</reference>
<dbReference type="Pfam" id="PF21597">
    <property type="entry name" value="TetR_C_43"/>
    <property type="match status" value="1"/>
</dbReference>
<keyword evidence="2 4" id="KW-0238">DNA-binding</keyword>
<dbReference type="EMBL" id="FOLB01000002">
    <property type="protein sequence ID" value="SFB88790.1"/>
    <property type="molecule type" value="Genomic_DNA"/>
</dbReference>
<dbReference type="SUPFAM" id="SSF46689">
    <property type="entry name" value="Homeodomain-like"/>
    <property type="match status" value="1"/>
</dbReference>
<dbReference type="STRING" id="574651.SAMN04487968_102166"/>
<evidence type="ECO:0000256" key="1">
    <source>
        <dbReference type="ARBA" id="ARBA00023015"/>
    </source>
</evidence>
<evidence type="ECO:0000313" key="6">
    <source>
        <dbReference type="EMBL" id="SFB88790.1"/>
    </source>
</evidence>
<keyword evidence="7" id="KW-1185">Reference proteome</keyword>
<protein>
    <submittedName>
        <fullName evidence="6">Transcriptional regulator, TetR family</fullName>
    </submittedName>
</protein>
<dbReference type="InterPro" id="IPR001647">
    <property type="entry name" value="HTH_TetR"/>
</dbReference>
<dbReference type="InterPro" id="IPR050109">
    <property type="entry name" value="HTH-type_TetR-like_transc_reg"/>
</dbReference>
<evidence type="ECO:0000259" key="5">
    <source>
        <dbReference type="PROSITE" id="PS50977"/>
    </source>
</evidence>
<keyword evidence="3" id="KW-0804">Transcription</keyword>